<reference evidence="1 2" key="1">
    <citation type="submission" date="2015-01" db="EMBL/GenBank/DDBJ databases">
        <title>Evolution of Trichinella species and genotypes.</title>
        <authorList>
            <person name="Korhonen P.K."/>
            <person name="Edoardo P."/>
            <person name="Giuseppe L.R."/>
            <person name="Gasser R.B."/>
        </authorList>
    </citation>
    <scope>NUCLEOTIDE SEQUENCE [LARGE SCALE GENOMIC DNA]</scope>
    <source>
        <strain evidence="1">ISS37</strain>
    </source>
</reference>
<protein>
    <submittedName>
        <fullName evidence="1">Uncharacterized protein</fullName>
    </submittedName>
</protein>
<keyword evidence="2" id="KW-1185">Reference proteome</keyword>
<name>A0A0V0S7J5_9BILA</name>
<evidence type="ECO:0000313" key="1">
    <source>
        <dbReference type="EMBL" id="KRX22623.1"/>
    </source>
</evidence>
<accession>A0A0V0S7J5</accession>
<organism evidence="1 2">
    <name type="scientific">Trichinella nelsoni</name>
    <dbReference type="NCBI Taxonomy" id="6336"/>
    <lineage>
        <taxon>Eukaryota</taxon>
        <taxon>Metazoa</taxon>
        <taxon>Ecdysozoa</taxon>
        <taxon>Nematoda</taxon>
        <taxon>Enoplea</taxon>
        <taxon>Dorylaimia</taxon>
        <taxon>Trichinellida</taxon>
        <taxon>Trichinellidae</taxon>
        <taxon>Trichinella</taxon>
    </lineage>
</organism>
<evidence type="ECO:0000313" key="2">
    <source>
        <dbReference type="Proteomes" id="UP000054630"/>
    </source>
</evidence>
<dbReference type="EMBL" id="JYDL01000030">
    <property type="protein sequence ID" value="KRX22623.1"/>
    <property type="molecule type" value="Genomic_DNA"/>
</dbReference>
<dbReference type="Proteomes" id="UP000054630">
    <property type="component" value="Unassembled WGS sequence"/>
</dbReference>
<proteinExistence type="predicted"/>
<comment type="caution">
    <text evidence="1">The sequence shown here is derived from an EMBL/GenBank/DDBJ whole genome shotgun (WGS) entry which is preliminary data.</text>
</comment>
<dbReference type="AlphaFoldDB" id="A0A0V0S7J5"/>
<gene>
    <name evidence="1" type="ORF">T07_14826</name>
</gene>
<sequence length="103" mass="11924">MLAKRTANCTDVQTAELTVTEVESGTPILFRPDEKFTVFFHYNYSWIALWDYFCCDGICCSTKATTFVDNMQLLFASYRETTTTTSRSLKQCKEQESVNMDKR</sequence>